<dbReference type="CDD" id="cd12912">
    <property type="entry name" value="PDC2_MCP_like"/>
    <property type="match status" value="1"/>
</dbReference>
<dbReference type="Gene3D" id="3.30.450.20">
    <property type="entry name" value="PAS domain"/>
    <property type="match status" value="2"/>
</dbReference>
<keyword evidence="6 11" id="KW-1133">Transmembrane helix</keyword>
<dbReference type="RefSeq" id="WP_155112492.1">
    <property type="nucleotide sequence ID" value="NZ_WMIB01000010.1"/>
</dbReference>
<dbReference type="GO" id="GO:0006935">
    <property type="term" value="P:chemotaxis"/>
    <property type="evidence" value="ECO:0007669"/>
    <property type="project" value="UniProtKB-KW"/>
</dbReference>
<keyword evidence="4" id="KW-0145">Chemotaxis</keyword>
<keyword evidence="7 11" id="KW-0472">Membrane</keyword>
<comment type="similarity">
    <text evidence="9">Belongs to the methyl-accepting chemotaxis (MCP) protein family.</text>
</comment>
<dbReference type="PANTHER" id="PTHR32089:SF114">
    <property type="entry name" value="METHYL-ACCEPTING CHEMOTAXIS PROTEIN MCPB"/>
    <property type="match status" value="1"/>
</dbReference>
<keyword evidence="5 11" id="KW-0812">Transmembrane</keyword>
<dbReference type="InterPro" id="IPR033479">
    <property type="entry name" value="dCache_1"/>
</dbReference>
<dbReference type="SMART" id="SM00304">
    <property type="entry name" value="HAMP"/>
    <property type="match status" value="1"/>
</dbReference>
<evidence type="ECO:0000259" key="13">
    <source>
        <dbReference type="PROSITE" id="PS50885"/>
    </source>
</evidence>
<dbReference type="GO" id="GO:0005886">
    <property type="term" value="C:plasma membrane"/>
    <property type="evidence" value="ECO:0007669"/>
    <property type="project" value="UniProtKB-SubCell"/>
</dbReference>
<dbReference type="Pfam" id="PF00015">
    <property type="entry name" value="MCPsignal"/>
    <property type="match status" value="1"/>
</dbReference>
<evidence type="ECO:0000256" key="6">
    <source>
        <dbReference type="ARBA" id="ARBA00022989"/>
    </source>
</evidence>
<proteinExistence type="inferred from homology"/>
<dbReference type="Gene3D" id="1.10.287.950">
    <property type="entry name" value="Methyl-accepting chemotaxis protein"/>
    <property type="match status" value="1"/>
</dbReference>
<evidence type="ECO:0000313" key="14">
    <source>
        <dbReference type="EMBL" id="MTH53963.1"/>
    </source>
</evidence>
<evidence type="ECO:0000313" key="15">
    <source>
        <dbReference type="Proteomes" id="UP000434639"/>
    </source>
</evidence>
<dbReference type="CDD" id="cd12913">
    <property type="entry name" value="PDC1_MCP_like"/>
    <property type="match status" value="1"/>
</dbReference>
<dbReference type="EMBL" id="WMIB01000010">
    <property type="protein sequence ID" value="MTH53963.1"/>
    <property type="molecule type" value="Genomic_DNA"/>
</dbReference>
<evidence type="ECO:0000256" key="10">
    <source>
        <dbReference type="PROSITE-ProRule" id="PRU00284"/>
    </source>
</evidence>
<dbReference type="OrthoDB" id="9760371at2"/>
<evidence type="ECO:0000256" key="9">
    <source>
        <dbReference type="ARBA" id="ARBA00029447"/>
    </source>
</evidence>
<dbReference type="Proteomes" id="UP000434639">
    <property type="component" value="Unassembled WGS sequence"/>
</dbReference>
<sequence length="654" mass="71167">MIFKNMKIRNRLIIYTSILLLIPALSIGIFGYFSAKKEVRSQIETSAKSQVDLLNGLTDQFFQNKRDVVELFSQTLNSSSFEDTRYLNERLGYISNAFSEVAFTYIGTDQGTMYSFPKSEFPSGYDPRERDWYKEAMKDGGESIVTPPYKDAVSGKMVVTIANTLSDGRGVLAMDIDLGAVAKAADEAKIGTKGYPIILDSSGKIVVHPTLKPGEKLDKSISGPVFKSDSGSFEYTFNGADKSMAFTTNEQTGWKVLGTIDTSEYREQSAPILVNMVIIVLIFIVLGTILNFLIIRSIVRPIRLLSGVAEKVSGGDLTEKVQVSSRDDLGQLGMAFNRMIDSLTGLLSHIEQSSSTLAASSVEVQEHSVEVSRITREIAQSVDELSDGAETQMTSTEETAKAIQEIASGVQHVAERAASVSHSVTEAAEQTHKGRVYIEKASKQMDEINHSVEETTRLVKELGEKSAEINKIVDVITGISEQTNLLALNAAIEAARAGEHGKGFAVVADEVRKLAEGSKQSAEQITTLIRSIQKRTDLVIEHMEAEKTQTAEGLILMKETGDNFQTILQAVENVSGQMEEVSATAEQMSASSQEVTASVEEMASIATESASSSEQVAAGAQQQFSSMEEISQSITRLAGLASELKDEVAKFKMK</sequence>
<dbReference type="InterPro" id="IPR029151">
    <property type="entry name" value="Sensor-like_sf"/>
</dbReference>
<evidence type="ECO:0000256" key="3">
    <source>
        <dbReference type="ARBA" id="ARBA00022481"/>
    </source>
</evidence>
<dbReference type="PANTHER" id="PTHR32089">
    <property type="entry name" value="METHYL-ACCEPTING CHEMOTAXIS PROTEIN MCPB"/>
    <property type="match status" value="1"/>
</dbReference>
<feature type="transmembrane region" description="Helical" evidence="11">
    <location>
        <begin position="272"/>
        <end position="295"/>
    </location>
</feature>
<dbReference type="CDD" id="cd06225">
    <property type="entry name" value="HAMP"/>
    <property type="match status" value="1"/>
</dbReference>
<dbReference type="Gene3D" id="6.10.340.10">
    <property type="match status" value="1"/>
</dbReference>
<dbReference type="SUPFAM" id="SSF58104">
    <property type="entry name" value="Methyl-accepting chemotaxis protein (MCP) signaling domain"/>
    <property type="match status" value="1"/>
</dbReference>
<keyword evidence="3" id="KW-0488">Methylation</keyword>
<comment type="subcellular location">
    <subcellularLocation>
        <location evidence="1">Cell membrane</location>
        <topology evidence="1">Multi-pass membrane protein</topology>
    </subcellularLocation>
</comment>
<organism evidence="14 15">
    <name type="scientific">Metabacillus mangrovi</name>
    <dbReference type="NCBI Taxonomy" id="1491830"/>
    <lineage>
        <taxon>Bacteria</taxon>
        <taxon>Bacillati</taxon>
        <taxon>Bacillota</taxon>
        <taxon>Bacilli</taxon>
        <taxon>Bacillales</taxon>
        <taxon>Bacillaceae</taxon>
        <taxon>Metabacillus</taxon>
    </lineage>
</organism>
<feature type="transmembrane region" description="Helical" evidence="11">
    <location>
        <begin position="12"/>
        <end position="33"/>
    </location>
</feature>
<dbReference type="Pfam" id="PF00672">
    <property type="entry name" value="HAMP"/>
    <property type="match status" value="1"/>
</dbReference>
<evidence type="ECO:0000256" key="11">
    <source>
        <dbReference type="SAM" id="Phobius"/>
    </source>
</evidence>
<keyword evidence="8 10" id="KW-0807">Transducer</keyword>
<dbReference type="InterPro" id="IPR003660">
    <property type="entry name" value="HAMP_dom"/>
</dbReference>
<reference evidence="14 15" key="1">
    <citation type="journal article" date="2017" name="Int. J. Syst. Evol. Microbiol.">
        <title>Bacillus mangrovi sp. nov., isolated from a sediment sample from a mangrove forest.</title>
        <authorList>
            <person name="Gupta V."/>
            <person name="Singh P.K."/>
            <person name="Korpole S."/>
            <person name="Tanuku N.R.S."/>
            <person name="Pinnaka A.K."/>
        </authorList>
    </citation>
    <scope>NUCLEOTIDE SEQUENCE [LARGE SCALE GENOMIC DNA]</scope>
    <source>
        <strain evidence="14 15">KCTC 33872</strain>
    </source>
</reference>
<dbReference type="PROSITE" id="PS50111">
    <property type="entry name" value="CHEMOTAXIS_TRANSDUC_2"/>
    <property type="match status" value="1"/>
</dbReference>
<feature type="domain" description="HAMP" evidence="13">
    <location>
        <begin position="296"/>
        <end position="348"/>
    </location>
</feature>
<accession>A0A7X2S642</accession>
<gene>
    <name evidence="14" type="ORF">GKZ89_11150</name>
</gene>
<dbReference type="PROSITE" id="PS50885">
    <property type="entry name" value="HAMP"/>
    <property type="match status" value="1"/>
</dbReference>
<protein>
    <submittedName>
        <fullName evidence="14">HAMP domain-containing protein</fullName>
    </submittedName>
</protein>
<feature type="domain" description="Methyl-accepting transducer" evidence="12">
    <location>
        <begin position="367"/>
        <end position="603"/>
    </location>
</feature>
<evidence type="ECO:0000256" key="1">
    <source>
        <dbReference type="ARBA" id="ARBA00004651"/>
    </source>
</evidence>
<dbReference type="InterPro" id="IPR004089">
    <property type="entry name" value="MCPsignal_dom"/>
</dbReference>
<keyword evidence="2" id="KW-1003">Cell membrane</keyword>
<dbReference type="Pfam" id="PF02743">
    <property type="entry name" value="dCache_1"/>
    <property type="match status" value="1"/>
</dbReference>
<dbReference type="FunFam" id="1.10.287.950:FF:000001">
    <property type="entry name" value="Methyl-accepting chemotaxis sensory transducer"/>
    <property type="match status" value="1"/>
</dbReference>
<evidence type="ECO:0000256" key="2">
    <source>
        <dbReference type="ARBA" id="ARBA00022475"/>
    </source>
</evidence>
<evidence type="ECO:0000256" key="8">
    <source>
        <dbReference type="ARBA" id="ARBA00023224"/>
    </source>
</evidence>
<name>A0A7X2S642_9BACI</name>
<evidence type="ECO:0000259" key="12">
    <source>
        <dbReference type="PROSITE" id="PS50111"/>
    </source>
</evidence>
<dbReference type="SMART" id="SM00283">
    <property type="entry name" value="MA"/>
    <property type="match status" value="1"/>
</dbReference>
<keyword evidence="15" id="KW-1185">Reference proteome</keyword>
<dbReference type="GO" id="GO:0007165">
    <property type="term" value="P:signal transduction"/>
    <property type="evidence" value="ECO:0007669"/>
    <property type="project" value="UniProtKB-KW"/>
</dbReference>
<evidence type="ECO:0000256" key="5">
    <source>
        <dbReference type="ARBA" id="ARBA00022692"/>
    </source>
</evidence>
<dbReference type="CDD" id="cd11386">
    <property type="entry name" value="MCP_signal"/>
    <property type="match status" value="1"/>
</dbReference>
<evidence type="ECO:0000256" key="7">
    <source>
        <dbReference type="ARBA" id="ARBA00023136"/>
    </source>
</evidence>
<dbReference type="AlphaFoldDB" id="A0A7X2S642"/>
<evidence type="ECO:0000256" key="4">
    <source>
        <dbReference type="ARBA" id="ARBA00022500"/>
    </source>
</evidence>
<comment type="caution">
    <text evidence="14">The sequence shown here is derived from an EMBL/GenBank/DDBJ whole genome shotgun (WGS) entry which is preliminary data.</text>
</comment>
<dbReference type="SUPFAM" id="SSF103190">
    <property type="entry name" value="Sensory domain-like"/>
    <property type="match status" value="1"/>
</dbReference>